<keyword evidence="1" id="KW-0614">Plasmid</keyword>
<evidence type="ECO:0000313" key="1">
    <source>
        <dbReference type="EMBL" id="QCL10370.1"/>
    </source>
</evidence>
<dbReference type="AlphaFoldDB" id="A0A7S4ZSM4"/>
<protein>
    <submittedName>
        <fullName evidence="1">Resolvase domain protein</fullName>
    </submittedName>
</protein>
<gene>
    <name evidence="1" type="ORF">pC6.5b_476</name>
</gene>
<proteinExistence type="predicted"/>
<sequence>MILGPAARGALDQLRLDEFLAHHPLDRPAQSFDCPVVTFSIEDPNDIVPTMLWA</sequence>
<geneLocation type="plasmid" evidence="1">
    <name>pC6.5b</name>
</geneLocation>
<organism evidence="1">
    <name type="scientific">Rhizobium rhizogenes</name>
    <name type="common">Agrobacterium rhizogenes</name>
    <dbReference type="NCBI Taxonomy" id="359"/>
    <lineage>
        <taxon>Bacteria</taxon>
        <taxon>Pseudomonadati</taxon>
        <taxon>Pseudomonadota</taxon>
        <taxon>Alphaproteobacteria</taxon>
        <taxon>Hyphomicrobiales</taxon>
        <taxon>Rhizobiaceae</taxon>
        <taxon>Rhizobium/Agrobacterium group</taxon>
        <taxon>Rhizobium</taxon>
    </lineage>
</organism>
<reference evidence="1" key="1">
    <citation type="submission" date="2018-12" db="EMBL/GenBank/DDBJ databases">
        <title>Three Rhizobium rhizogenes strains isolated from the same crown gall tumor carry diverse plasmids.</title>
        <authorList>
            <person name="Pulawska J."/>
            <person name="Kuzmanovic N."/>
        </authorList>
    </citation>
    <scope>NUCLEOTIDE SEQUENCE</scope>
    <source>
        <strain evidence="1">C6.5</strain>
        <plasmid evidence="1">pC6.5b</plasmid>
    </source>
</reference>
<accession>A0A7S4ZSM4</accession>
<name>A0A7S4ZSM4_RHIRH</name>
<dbReference type="EMBL" id="MK318987">
    <property type="protein sequence ID" value="QCL10370.1"/>
    <property type="molecule type" value="Genomic_DNA"/>
</dbReference>